<feature type="transmembrane region" description="Helical" evidence="6">
    <location>
        <begin position="267"/>
        <end position="285"/>
    </location>
</feature>
<dbReference type="PANTHER" id="PTHR43124">
    <property type="entry name" value="PURINE EFFLUX PUMP PBUE"/>
    <property type="match status" value="1"/>
</dbReference>
<evidence type="ECO:0000256" key="2">
    <source>
        <dbReference type="ARBA" id="ARBA00022475"/>
    </source>
</evidence>
<feature type="transmembrane region" description="Helical" evidence="6">
    <location>
        <begin position="234"/>
        <end position="255"/>
    </location>
</feature>
<accession>A0A6A7Y243</accession>
<keyword evidence="4 6" id="KW-1133">Transmembrane helix</keyword>
<dbReference type="CDD" id="cd17324">
    <property type="entry name" value="MFS_NepI_like"/>
    <property type="match status" value="1"/>
</dbReference>
<feature type="transmembrane region" description="Helical" evidence="6">
    <location>
        <begin position="70"/>
        <end position="89"/>
    </location>
</feature>
<keyword evidence="3 6" id="KW-0812">Transmembrane</keyword>
<sequence>MFRTIVWLTLGAFALGTESFMVAGLLPAMATDLGTTVPMTGHLVTAFSLAYALGSPVIAVVSGGVERKRVLLAAMTAFAIGNALAAIAPDYTTLMAARVLLGLAAGLFMPTAGAYAAAVGGPERRGRAISYVYVGLTGAILIGVPLGAVVGGQFGWRATFYGVAGLASLAALGIAIFLKPMAGMKAIGFGERLAVMRRPEILSVLLVTVIGLAGAFCVYTYLAPYLGAVVGVHGAWVAPFLFLFGLGGTIGNLGGGWAADRFHPKRLMTIVLSVLMATFVALALAEDLARPFGAIVAVVAIAVWGIDGWAFPSIQQARLVWLDPKLAPISLSLNASATYLGVSIGASLGSLAIAYGSVGTIGWIAAVCVAFALVLVRRPLRARPRCTAEEAAALAASPSAPN</sequence>
<dbReference type="InterPro" id="IPR036259">
    <property type="entry name" value="MFS_trans_sf"/>
</dbReference>
<dbReference type="PROSITE" id="PS50850">
    <property type="entry name" value="MFS"/>
    <property type="match status" value="1"/>
</dbReference>
<keyword evidence="2" id="KW-1003">Cell membrane</keyword>
<dbReference type="SUPFAM" id="SSF103473">
    <property type="entry name" value="MFS general substrate transporter"/>
    <property type="match status" value="1"/>
</dbReference>
<dbReference type="AlphaFoldDB" id="A0A6A7Y243"/>
<keyword evidence="5 6" id="KW-0472">Membrane</keyword>
<evidence type="ECO:0000256" key="3">
    <source>
        <dbReference type="ARBA" id="ARBA00022692"/>
    </source>
</evidence>
<dbReference type="Proteomes" id="UP000332515">
    <property type="component" value="Unassembled WGS sequence"/>
</dbReference>
<organism evidence="8 9">
    <name type="scientific">Segnochrobactrum spirostomi</name>
    <dbReference type="NCBI Taxonomy" id="2608987"/>
    <lineage>
        <taxon>Bacteria</taxon>
        <taxon>Pseudomonadati</taxon>
        <taxon>Pseudomonadota</taxon>
        <taxon>Alphaproteobacteria</taxon>
        <taxon>Hyphomicrobiales</taxon>
        <taxon>Segnochrobactraceae</taxon>
        <taxon>Segnochrobactrum</taxon>
    </lineage>
</organism>
<feature type="transmembrane region" description="Helical" evidence="6">
    <location>
        <begin position="291"/>
        <end position="314"/>
    </location>
</feature>
<comment type="subcellular location">
    <subcellularLocation>
        <location evidence="1">Cell membrane</location>
        <topology evidence="1">Multi-pass membrane protein</topology>
    </subcellularLocation>
</comment>
<feature type="transmembrane region" description="Helical" evidence="6">
    <location>
        <begin position="352"/>
        <end position="376"/>
    </location>
</feature>
<feature type="transmembrane region" description="Helical" evidence="6">
    <location>
        <begin position="160"/>
        <end position="180"/>
    </location>
</feature>
<name>A0A6A7Y243_9HYPH</name>
<evidence type="ECO:0000256" key="5">
    <source>
        <dbReference type="ARBA" id="ARBA00023136"/>
    </source>
</evidence>
<evidence type="ECO:0000259" key="7">
    <source>
        <dbReference type="PROSITE" id="PS50850"/>
    </source>
</evidence>
<feature type="transmembrane region" description="Helical" evidence="6">
    <location>
        <begin position="95"/>
        <end position="119"/>
    </location>
</feature>
<keyword evidence="9" id="KW-1185">Reference proteome</keyword>
<proteinExistence type="predicted"/>
<dbReference type="Pfam" id="PF07690">
    <property type="entry name" value="MFS_1"/>
    <property type="match status" value="1"/>
</dbReference>
<protein>
    <submittedName>
        <fullName evidence="8">MFS transporter</fullName>
    </submittedName>
</protein>
<evidence type="ECO:0000256" key="4">
    <source>
        <dbReference type="ARBA" id="ARBA00022989"/>
    </source>
</evidence>
<dbReference type="GO" id="GO:0005886">
    <property type="term" value="C:plasma membrane"/>
    <property type="evidence" value="ECO:0007669"/>
    <property type="project" value="UniProtKB-SubCell"/>
</dbReference>
<reference evidence="8 9" key="1">
    <citation type="submission" date="2019-09" db="EMBL/GenBank/DDBJ databases">
        <title>Segnochrobactrum spirostomi gen. nov., sp. nov., isolated from the ciliate Spirostomum cf. yagiui and description of a novel family, Segnochrobactraceae fam. nov. within the order Rhizobiales of the class Alphaproteobacteria.</title>
        <authorList>
            <person name="Akter S."/>
            <person name="Shazib S.U.A."/>
            <person name="Shin M.K."/>
        </authorList>
    </citation>
    <scope>NUCLEOTIDE SEQUENCE [LARGE SCALE GENOMIC DNA]</scope>
    <source>
        <strain evidence="8 9">Sp-1</strain>
    </source>
</reference>
<dbReference type="RefSeq" id="WP_153479183.1">
    <property type="nucleotide sequence ID" value="NZ_VWNA01000001.1"/>
</dbReference>
<dbReference type="InterPro" id="IPR050189">
    <property type="entry name" value="MFS_Efflux_Transporters"/>
</dbReference>
<dbReference type="GO" id="GO:0022857">
    <property type="term" value="F:transmembrane transporter activity"/>
    <property type="evidence" value="ECO:0007669"/>
    <property type="project" value="InterPro"/>
</dbReference>
<evidence type="ECO:0000256" key="1">
    <source>
        <dbReference type="ARBA" id="ARBA00004651"/>
    </source>
</evidence>
<gene>
    <name evidence="8" type="ORF">F0357_04370</name>
</gene>
<dbReference type="EMBL" id="VWNA01000001">
    <property type="protein sequence ID" value="MQT11919.1"/>
    <property type="molecule type" value="Genomic_DNA"/>
</dbReference>
<evidence type="ECO:0000313" key="9">
    <source>
        <dbReference type="Proteomes" id="UP000332515"/>
    </source>
</evidence>
<feature type="transmembrane region" description="Helical" evidence="6">
    <location>
        <begin position="326"/>
        <end position="346"/>
    </location>
</feature>
<feature type="transmembrane region" description="Helical" evidence="6">
    <location>
        <begin position="131"/>
        <end position="154"/>
    </location>
</feature>
<dbReference type="Gene3D" id="1.20.1250.20">
    <property type="entry name" value="MFS general substrate transporter like domains"/>
    <property type="match status" value="2"/>
</dbReference>
<evidence type="ECO:0000313" key="8">
    <source>
        <dbReference type="EMBL" id="MQT11919.1"/>
    </source>
</evidence>
<comment type="caution">
    <text evidence="8">The sequence shown here is derived from an EMBL/GenBank/DDBJ whole genome shotgun (WGS) entry which is preliminary data.</text>
</comment>
<evidence type="ECO:0000256" key="6">
    <source>
        <dbReference type="SAM" id="Phobius"/>
    </source>
</evidence>
<feature type="transmembrane region" description="Helical" evidence="6">
    <location>
        <begin position="43"/>
        <end position="63"/>
    </location>
</feature>
<dbReference type="PANTHER" id="PTHR43124:SF10">
    <property type="entry name" value="PURINE EFFLUX PUMP PBUE"/>
    <property type="match status" value="1"/>
</dbReference>
<dbReference type="InterPro" id="IPR011701">
    <property type="entry name" value="MFS"/>
</dbReference>
<dbReference type="InterPro" id="IPR020846">
    <property type="entry name" value="MFS_dom"/>
</dbReference>
<feature type="domain" description="Major facilitator superfamily (MFS) profile" evidence="7">
    <location>
        <begin position="4"/>
        <end position="380"/>
    </location>
</feature>
<feature type="transmembrane region" description="Helical" evidence="6">
    <location>
        <begin position="201"/>
        <end position="222"/>
    </location>
</feature>